<dbReference type="Proteomes" id="UP001149079">
    <property type="component" value="Unassembled WGS sequence"/>
</dbReference>
<evidence type="ECO:0000313" key="2">
    <source>
        <dbReference type="Proteomes" id="UP001149079"/>
    </source>
</evidence>
<proteinExistence type="predicted"/>
<dbReference type="RefSeq" id="XP_056520736.1">
    <property type="nucleotide sequence ID" value="XM_056667140.1"/>
</dbReference>
<comment type="caution">
    <text evidence="1">The sequence shown here is derived from an EMBL/GenBank/DDBJ whole genome shotgun (WGS) entry which is preliminary data.</text>
</comment>
<keyword evidence="2" id="KW-1185">Reference proteome</keyword>
<reference evidence="1" key="2">
    <citation type="journal article" date="2023" name="IMA Fungus">
        <title>Comparative genomic study of the Penicillium genus elucidates a diverse pangenome and 15 lateral gene transfer events.</title>
        <authorList>
            <person name="Petersen C."/>
            <person name="Sorensen T."/>
            <person name="Nielsen M.R."/>
            <person name="Sondergaard T.E."/>
            <person name="Sorensen J.L."/>
            <person name="Fitzpatrick D.A."/>
            <person name="Frisvad J.C."/>
            <person name="Nielsen K.L."/>
        </authorList>
    </citation>
    <scope>NUCLEOTIDE SEQUENCE</scope>
    <source>
        <strain evidence="1">IBT 22155</strain>
    </source>
</reference>
<dbReference type="AlphaFoldDB" id="A0A9W9GUP8"/>
<evidence type="ECO:0000313" key="1">
    <source>
        <dbReference type="EMBL" id="KAJ5130357.1"/>
    </source>
</evidence>
<protein>
    <submittedName>
        <fullName evidence="1">Uncharacterized protein</fullName>
    </submittedName>
</protein>
<dbReference type="GeneID" id="81406310"/>
<gene>
    <name evidence="1" type="ORF">N7515_006396</name>
</gene>
<dbReference type="EMBL" id="JAPQKL010000005">
    <property type="protein sequence ID" value="KAJ5130357.1"/>
    <property type="molecule type" value="Genomic_DNA"/>
</dbReference>
<name>A0A9W9GUP8_9EURO</name>
<organism evidence="1 2">
    <name type="scientific">Penicillium bovifimosum</name>
    <dbReference type="NCBI Taxonomy" id="126998"/>
    <lineage>
        <taxon>Eukaryota</taxon>
        <taxon>Fungi</taxon>
        <taxon>Dikarya</taxon>
        <taxon>Ascomycota</taxon>
        <taxon>Pezizomycotina</taxon>
        <taxon>Eurotiomycetes</taxon>
        <taxon>Eurotiomycetidae</taxon>
        <taxon>Eurotiales</taxon>
        <taxon>Aspergillaceae</taxon>
        <taxon>Penicillium</taxon>
    </lineage>
</organism>
<sequence length="60" mass="7065">MTFGFAVCDDTQRFPMRQLTVWGAMKIKLWDDAVRTDSKESALVRGKVQWELGKKYRQQI</sequence>
<reference evidence="1" key="1">
    <citation type="submission" date="2022-11" db="EMBL/GenBank/DDBJ databases">
        <authorList>
            <person name="Petersen C."/>
        </authorList>
    </citation>
    <scope>NUCLEOTIDE SEQUENCE</scope>
    <source>
        <strain evidence="1">IBT 22155</strain>
    </source>
</reference>
<accession>A0A9W9GUP8</accession>